<protein>
    <submittedName>
        <fullName evidence="2">Uncharacterized protein</fullName>
    </submittedName>
</protein>
<feature type="compositionally biased region" description="Polar residues" evidence="1">
    <location>
        <begin position="1"/>
        <end position="10"/>
    </location>
</feature>
<dbReference type="EMBL" id="CADCWA010000060">
    <property type="protein sequence ID" value="CAA9511016.1"/>
    <property type="molecule type" value="Genomic_DNA"/>
</dbReference>
<name>A0A6J4T1A7_9SPHN</name>
<organism evidence="2">
    <name type="scientific">uncultured Sphingomonas sp</name>
    <dbReference type="NCBI Taxonomy" id="158754"/>
    <lineage>
        <taxon>Bacteria</taxon>
        <taxon>Pseudomonadati</taxon>
        <taxon>Pseudomonadota</taxon>
        <taxon>Alphaproteobacteria</taxon>
        <taxon>Sphingomonadales</taxon>
        <taxon>Sphingomonadaceae</taxon>
        <taxon>Sphingomonas</taxon>
        <taxon>environmental samples</taxon>
    </lineage>
</organism>
<evidence type="ECO:0000313" key="2">
    <source>
        <dbReference type="EMBL" id="CAA9511016.1"/>
    </source>
</evidence>
<accession>A0A6J4T1A7</accession>
<reference evidence="2" key="1">
    <citation type="submission" date="2020-02" db="EMBL/GenBank/DDBJ databases">
        <authorList>
            <person name="Meier V. D."/>
        </authorList>
    </citation>
    <scope>NUCLEOTIDE SEQUENCE</scope>
    <source>
        <strain evidence="2">AVDCRST_MAG31</strain>
    </source>
</reference>
<gene>
    <name evidence="2" type="ORF">AVDCRST_MAG31-894</name>
</gene>
<feature type="compositionally biased region" description="Basic residues" evidence="1">
    <location>
        <begin position="28"/>
        <end position="40"/>
    </location>
</feature>
<dbReference type="AlphaFoldDB" id="A0A6J4T1A7"/>
<proteinExistence type="predicted"/>
<evidence type="ECO:0000256" key="1">
    <source>
        <dbReference type="SAM" id="MobiDB-lite"/>
    </source>
</evidence>
<sequence length="40" mass="4549">MGLRSVSKQGVSRDDPLPRNGQWPGRCCARRNRPGRRSLQ</sequence>
<feature type="region of interest" description="Disordered" evidence="1">
    <location>
        <begin position="1"/>
        <end position="40"/>
    </location>
</feature>